<evidence type="ECO:0000313" key="2">
    <source>
        <dbReference type="EMBL" id="TWF96109.1"/>
    </source>
</evidence>
<dbReference type="EMBL" id="VIWX01000002">
    <property type="protein sequence ID" value="TWF96109.1"/>
    <property type="molecule type" value="Genomic_DNA"/>
</dbReference>
<name>A0A561U9R5_9PSEU</name>
<keyword evidence="3" id="KW-1185">Reference proteome</keyword>
<protein>
    <submittedName>
        <fullName evidence="2">NAD(P)H-dependent FMN reductase</fullName>
    </submittedName>
</protein>
<comment type="caution">
    <text evidence="2">The sequence shown here is derived from an EMBL/GenBank/DDBJ whole genome shotgun (WGS) entry which is preliminary data.</text>
</comment>
<dbReference type="AlphaFoldDB" id="A0A561U9R5"/>
<dbReference type="SUPFAM" id="SSF52218">
    <property type="entry name" value="Flavoproteins"/>
    <property type="match status" value="1"/>
</dbReference>
<dbReference type="RefSeq" id="WP_145739562.1">
    <property type="nucleotide sequence ID" value="NZ_VIWX01000002.1"/>
</dbReference>
<dbReference type="Proteomes" id="UP000316184">
    <property type="component" value="Unassembled WGS sequence"/>
</dbReference>
<dbReference type="InterPro" id="IPR005025">
    <property type="entry name" value="FMN_Rdtase-like_dom"/>
</dbReference>
<evidence type="ECO:0000259" key="1">
    <source>
        <dbReference type="Pfam" id="PF03358"/>
    </source>
</evidence>
<dbReference type="InterPro" id="IPR029039">
    <property type="entry name" value="Flavoprotein-like_sf"/>
</dbReference>
<gene>
    <name evidence="2" type="ORF">FHU35_121110</name>
</gene>
<dbReference type="Pfam" id="PF03358">
    <property type="entry name" value="FMN_red"/>
    <property type="match status" value="1"/>
</dbReference>
<evidence type="ECO:0000313" key="3">
    <source>
        <dbReference type="Proteomes" id="UP000316184"/>
    </source>
</evidence>
<dbReference type="Gene3D" id="3.40.50.360">
    <property type="match status" value="1"/>
</dbReference>
<organism evidence="2 3">
    <name type="scientific">Saccharopolyspora dendranthemae</name>
    <dbReference type="NCBI Taxonomy" id="1181886"/>
    <lineage>
        <taxon>Bacteria</taxon>
        <taxon>Bacillati</taxon>
        <taxon>Actinomycetota</taxon>
        <taxon>Actinomycetes</taxon>
        <taxon>Pseudonocardiales</taxon>
        <taxon>Pseudonocardiaceae</taxon>
        <taxon>Saccharopolyspora</taxon>
    </lineage>
</organism>
<dbReference type="GO" id="GO:0016491">
    <property type="term" value="F:oxidoreductase activity"/>
    <property type="evidence" value="ECO:0007669"/>
    <property type="project" value="InterPro"/>
</dbReference>
<feature type="domain" description="NADPH-dependent FMN reductase-like" evidence="1">
    <location>
        <begin position="5"/>
        <end position="115"/>
    </location>
</feature>
<dbReference type="OrthoDB" id="3693260at2"/>
<proteinExistence type="predicted"/>
<sequence>MAEFALLTGHLSSKSRPGAIIRTVGAQLRAAGGAVVEIEVGELPHSVLMAGDDRHPEVRSVQRALSTADAVAVVIPRYEPHGSVPLRALLGLLRRDVLAGKPVLPLGLGTVRSQSIGLGGGLGGGEVLPAAFLYDDWFSETEGWAPDPRARELLRRAANDLWTAAVGEAVAA</sequence>
<reference evidence="2 3" key="1">
    <citation type="submission" date="2019-06" db="EMBL/GenBank/DDBJ databases">
        <title>Sequencing the genomes of 1000 actinobacteria strains.</title>
        <authorList>
            <person name="Klenk H.-P."/>
        </authorList>
    </citation>
    <scope>NUCLEOTIDE SEQUENCE [LARGE SCALE GENOMIC DNA]</scope>
    <source>
        <strain evidence="2 3">DSM 46699</strain>
    </source>
</reference>
<accession>A0A561U9R5</accession>